<reference evidence="1" key="1">
    <citation type="submission" date="2023-03" db="EMBL/GenBank/DDBJ databases">
        <title>Massive genome expansion in bonnet fungi (Mycena s.s.) driven by repeated elements and novel gene families across ecological guilds.</title>
        <authorList>
            <consortium name="Lawrence Berkeley National Laboratory"/>
            <person name="Harder C.B."/>
            <person name="Miyauchi S."/>
            <person name="Viragh M."/>
            <person name="Kuo A."/>
            <person name="Thoen E."/>
            <person name="Andreopoulos B."/>
            <person name="Lu D."/>
            <person name="Skrede I."/>
            <person name="Drula E."/>
            <person name="Henrissat B."/>
            <person name="Morin E."/>
            <person name="Kohler A."/>
            <person name="Barry K."/>
            <person name="LaButti K."/>
            <person name="Morin E."/>
            <person name="Salamov A."/>
            <person name="Lipzen A."/>
            <person name="Mereny Z."/>
            <person name="Hegedus B."/>
            <person name="Baldrian P."/>
            <person name="Stursova M."/>
            <person name="Weitz H."/>
            <person name="Taylor A."/>
            <person name="Grigoriev I.V."/>
            <person name="Nagy L.G."/>
            <person name="Martin F."/>
            <person name="Kauserud H."/>
        </authorList>
    </citation>
    <scope>NUCLEOTIDE SEQUENCE</scope>
    <source>
        <strain evidence="1">CBHHK067</strain>
    </source>
</reference>
<gene>
    <name evidence="1" type="ORF">B0H17DRAFT_956478</name>
</gene>
<sequence>NTSGSGKTRLLFEGLCHEWGFYFASKRDSSGLGWYDLHKPHNQRSSRKRL</sequence>
<evidence type="ECO:0000313" key="2">
    <source>
        <dbReference type="Proteomes" id="UP001221757"/>
    </source>
</evidence>
<organism evidence="1 2">
    <name type="scientific">Mycena rosella</name>
    <name type="common">Pink bonnet</name>
    <name type="synonym">Agaricus rosellus</name>
    <dbReference type="NCBI Taxonomy" id="1033263"/>
    <lineage>
        <taxon>Eukaryota</taxon>
        <taxon>Fungi</taxon>
        <taxon>Dikarya</taxon>
        <taxon>Basidiomycota</taxon>
        <taxon>Agaricomycotina</taxon>
        <taxon>Agaricomycetes</taxon>
        <taxon>Agaricomycetidae</taxon>
        <taxon>Agaricales</taxon>
        <taxon>Marasmiineae</taxon>
        <taxon>Mycenaceae</taxon>
        <taxon>Mycena</taxon>
    </lineage>
</organism>
<dbReference type="Proteomes" id="UP001221757">
    <property type="component" value="Unassembled WGS sequence"/>
</dbReference>
<feature type="non-terminal residue" evidence="1">
    <location>
        <position position="1"/>
    </location>
</feature>
<protein>
    <submittedName>
        <fullName evidence="1">Uncharacterized protein</fullName>
    </submittedName>
</protein>
<dbReference type="AlphaFoldDB" id="A0AAD7G1C9"/>
<proteinExistence type="predicted"/>
<dbReference type="EMBL" id="JARKIE010000311">
    <property type="protein sequence ID" value="KAJ7655412.1"/>
    <property type="molecule type" value="Genomic_DNA"/>
</dbReference>
<name>A0AAD7G1C9_MYCRO</name>
<comment type="caution">
    <text evidence="1">The sequence shown here is derived from an EMBL/GenBank/DDBJ whole genome shotgun (WGS) entry which is preliminary data.</text>
</comment>
<accession>A0AAD7G1C9</accession>
<keyword evidence="2" id="KW-1185">Reference proteome</keyword>
<evidence type="ECO:0000313" key="1">
    <source>
        <dbReference type="EMBL" id="KAJ7655412.1"/>
    </source>
</evidence>